<organism evidence="3 4">
    <name type="scientific">Taenia crassiceps</name>
    <dbReference type="NCBI Taxonomy" id="6207"/>
    <lineage>
        <taxon>Eukaryota</taxon>
        <taxon>Metazoa</taxon>
        <taxon>Spiralia</taxon>
        <taxon>Lophotrochozoa</taxon>
        <taxon>Platyhelminthes</taxon>
        <taxon>Cestoda</taxon>
        <taxon>Eucestoda</taxon>
        <taxon>Cyclophyllidea</taxon>
        <taxon>Taeniidae</taxon>
        <taxon>Taenia</taxon>
    </lineage>
</organism>
<sequence length="132" mass="13378">MGISFIGLGVSLAVIAIIAVVVYLCCCRRNKPSNANDQVINPAGQGVRSDNLIGNRDGPGYPTGPPVSTYPILGPSSGSAPVGWNIDQVAGSPGSVPYPRDDGGSAAVPASGWALQNPSAPPPPYSPPPYPQ</sequence>
<dbReference type="EMBL" id="JAKROA010000001">
    <property type="protein sequence ID" value="KAL5112000.1"/>
    <property type="molecule type" value="Genomic_DNA"/>
</dbReference>
<keyword evidence="2" id="KW-0812">Transmembrane</keyword>
<keyword evidence="2" id="KW-0472">Membrane</keyword>
<keyword evidence="4" id="KW-1185">Reference proteome</keyword>
<evidence type="ECO:0000256" key="2">
    <source>
        <dbReference type="SAM" id="Phobius"/>
    </source>
</evidence>
<feature type="transmembrane region" description="Helical" evidence="2">
    <location>
        <begin position="6"/>
        <end position="26"/>
    </location>
</feature>
<reference evidence="3 4" key="1">
    <citation type="journal article" date="2022" name="Front. Cell. Infect. Microbiol.">
        <title>The Genomes of Two Strains of Taenia crassiceps the Animal Model for the Study of Human Cysticercosis.</title>
        <authorList>
            <person name="Bobes R.J."/>
            <person name="Estrada K."/>
            <person name="Rios-Valencia D.G."/>
            <person name="Calderon-Gallegos A."/>
            <person name="de la Torre P."/>
            <person name="Carrero J.C."/>
            <person name="Sanchez-Flores A."/>
            <person name="Laclette J.P."/>
        </authorList>
    </citation>
    <scope>NUCLEOTIDE SEQUENCE [LARGE SCALE GENOMIC DNA]</scope>
    <source>
        <strain evidence="3">WFUcys</strain>
    </source>
</reference>
<gene>
    <name evidence="3" type="ORF">TcWFU_004604</name>
</gene>
<evidence type="ECO:0000313" key="4">
    <source>
        <dbReference type="Proteomes" id="UP001651158"/>
    </source>
</evidence>
<accession>A0ABR4QRF1</accession>
<name>A0ABR4QRF1_9CEST</name>
<evidence type="ECO:0000256" key="1">
    <source>
        <dbReference type="SAM" id="MobiDB-lite"/>
    </source>
</evidence>
<dbReference type="Proteomes" id="UP001651158">
    <property type="component" value="Unassembled WGS sequence"/>
</dbReference>
<proteinExistence type="predicted"/>
<protein>
    <submittedName>
        <fullName evidence="3">Uncharacterized protein</fullName>
    </submittedName>
</protein>
<comment type="caution">
    <text evidence="3">The sequence shown here is derived from an EMBL/GenBank/DDBJ whole genome shotgun (WGS) entry which is preliminary data.</text>
</comment>
<evidence type="ECO:0000313" key="3">
    <source>
        <dbReference type="EMBL" id="KAL5112000.1"/>
    </source>
</evidence>
<keyword evidence="2" id="KW-1133">Transmembrane helix</keyword>
<feature type="region of interest" description="Disordered" evidence="1">
    <location>
        <begin position="32"/>
        <end position="132"/>
    </location>
</feature>
<feature type="compositionally biased region" description="Pro residues" evidence="1">
    <location>
        <begin position="119"/>
        <end position="132"/>
    </location>
</feature>